<comment type="caution">
    <text evidence="3">The sequence shown here is derived from an EMBL/GenBank/DDBJ whole genome shotgun (WGS) entry which is preliminary data.</text>
</comment>
<gene>
    <name evidence="3" type="ORF">M9Y10_005359</name>
</gene>
<accession>A0ABR2JLI6</accession>
<name>A0ABR2JLI6_9EUKA</name>
<evidence type="ECO:0000259" key="2">
    <source>
        <dbReference type="Pfam" id="PF04548"/>
    </source>
</evidence>
<organism evidence="3 4">
    <name type="scientific">Tritrichomonas musculus</name>
    <dbReference type="NCBI Taxonomy" id="1915356"/>
    <lineage>
        <taxon>Eukaryota</taxon>
        <taxon>Metamonada</taxon>
        <taxon>Parabasalia</taxon>
        <taxon>Tritrichomonadida</taxon>
        <taxon>Tritrichomonadidae</taxon>
        <taxon>Tritrichomonas</taxon>
    </lineage>
</organism>
<dbReference type="PANTHER" id="PTHR32046">
    <property type="entry name" value="G DOMAIN-CONTAINING PROTEIN"/>
    <property type="match status" value="1"/>
</dbReference>
<evidence type="ECO:0000313" key="4">
    <source>
        <dbReference type="Proteomes" id="UP001470230"/>
    </source>
</evidence>
<dbReference type="SUPFAM" id="SSF52540">
    <property type="entry name" value="P-loop containing nucleoside triphosphate hydrolases"/>
    <property type="match status" value="1"/>
</dbReference>
<sequence length="412" mass="48940">MSVQSCVDQKCFSFLPTGRTGVGKSTFINSICNSDYFKTSSLAKSCTKEVSCNQFQVDDEIFMPIDVPGLYDSNGIDEDQKNMQSLVDFLKKYDHGLNGIGLVISYSDHRLDTITKKIIKLLYQFIGDDKLWFHFCVIVTHCPPYHEEIEKLKKAMTHDKDSLRASIINLIKGISHIKEEPHVPFFFVDSMHPKCSPSRETLPQFKEWLFSLSSIKTTDLREPDVKYQYKENRCRTEVLYGQMKPIYKYERGESKWITVTESVPYVENEIRYITKIRQVEYWGERDWDAGDIFSFGIARAFRDNRKKCTRWETYKEPYEYPVTKYRERERVVEKPGDLQYVIKGYYQEVKKVTKSWIAYWNYEVDIIEKNNPTYEADFDINTETKIEYFDNRKNRLSSYYNYSEIWELKRLI</sequence>
<dbReference type="InterPro" id="IPR027417">
    <property type="entry name" value="P-loop_NTPase"/>
</dbReference>
<dbReference type="InterPro" id="IPR006703">
    <property type="entry name" value="G_AIG1"/>
</dbReference>
<feature type="domain" description="AIG1-type G" evidence="2">
    <location>
        <begin position="18"/>
        <end position="143"/>
    </location>
</feature>
<proteinExistence type="predicted"/>
<dbReference type="Proteomes" id="UP001470230">
    <property type="component" value="Unassembled WGS sequence"/>
</dbReference>
<keyword evidence="1" id="KW-0547">Nucleotide-binding</keyword>
<evidence type="ECO:0000313" key="3">
    <source>
        <dbReference type="EMBL" id="KAK8878579.1"/>
    </source>
</evidence>
<dbReference type="Pfam" id="PF04548">
    <property type="entry name" value="AIG1"/>
    <property type="match status" value="1"/>
</dbReference>
<dbReference type="Gene3D" id="3.40.50.300">
    <property type="entry name" value="P-loop containing nucleotide triphosphate hydrolases"/>
    <property type="match status" value="1"/>
</dbReference>
<protein>
    <recommendedName>
        <fullName evidence="2">AIG1-type G domain-containing protein</fullName>
    </recommendedName>
</protein>
<evidence type="ECO:0000256" key="1">
    <source>
        <dbReference type="ARBA" id="ARBA00022741"/>
    </source>
</evidence>
<dbReference type="EMBL" id="JAPFFF010000011">
    <property type="protein sequence ID" value="KAK8878579.1"/>
    <property type="molecule type" value="Genomic_DNA"/>
</dbReference>
<dbReference type="PANTHER" id="PTHR32046:SF11">
    <property type="entry name" value="IMMUNE-ASSOCIATED NUCLEOTIDE-BINDING PROTEIN 10-LIKE"/>
    <property type="match status" value="1"/>
</dbReference>
<reference evidence="3 4" key="1">
    <citation type="submission" date="2024-04" db="EMBL/GenBank/DDBJ databases">
        <title>Tritrichomonas musculus Genome.</title>
        <authorList>
            <person name="Alves-Ferreira E."/>
            <person name="Grigg M."/>
            <person name="Lorenzi H."/>
            <person name="Galac M."/>
        </authorList>
    </citation>
    <scope>NUCLEOTIDE SEQUENCE [LARGE SCALE GENOMIC DNA]</scope>
    <source>
        <strain evidence="3 4">EAF2021</strain>
    </source>
</reference>
<keyword evidence="4" id="KW-1185">Reference proteome</keyword>